<name>A0A8J4A1D7_9ACTN</name>
<feature type="domain" description="STAS" evidence="1">
    <location>
        <begin position="26"/>
        <end position="116"/>
    </location>
</feature>
<dbReference type="InterPro" id="IPR036513">
    <property type="entry name" value="STAS_dom_sf"/>
</dbReference>
<evidence type="ECO:0000259" key="1">
    <source>
        <dbReference type="PROSITE" id="PS50801"/>
    </source>
</evidence>
<keyword evidence="3" id="KW-1185">Reference proteome</keyword>
<dbReference type="Proteomes" id="UP000635606">
    <property type="component" value="Unassembled WGS sequence"/>
</dbReference>
<dbReference type="AlphaFoldDB" id="A0A8J4A1D7"/>
<evidence type="ECO:0000313" key="2">
    <source>
        <dbReference type="EMBL" id="GIJ73411.1"/>
    </source>
</evidence>
<dbReference type="SUPFAM" id="SSF52091">
    <property type="entry name" value="SpoIIaa-like"/>
    <property type="match status" value="1"/>
</dbReference>
<sequence length="116" mass="12590">MLCGVSTPRRGAAARWEPAGDGGERFVIDGDLDYSAHEHVRQTLWTRAPGSVRRVDIDLGGVGFFDTSIARILERYRVEAADHEAHVRVVNASTVPLMVLRLAGLSALLGPDPRTA</sequence>
<gene>
    <name evidence="2" type="ORF">Voc01_083280</name>
</gene>
<reference evidence="2" key="1">
    <citation type="submission" date="2021-01" db="EMBL/GenBank/DDBJ databases">
        <title>Whole genome shotgun sequence of Virgisporangium ochraceum NBRC 16418.</title>
        <authorList>
            <person name="Komaki H."/>
            <person name="Tamura T."/>
        </authorList>
    </citation>
    <scope>NUCLEOTIDE SEQUENCE</scope>
    <source>
        <strain evidence="2">NBRC 16418</strain>
    </source>
</reference>
<accession>A0A8J4A1D7</accession>
<dbReference type="InterPro" id="IPR002645">
    <property type="entry name" value="STAS_dom"/>
</dbReference>
<comment type="caution">
    <text evidence="2">The sequence shown here is derived from an EMBL/GenBank/DDBJ whole genome shotgun (WGS) entry which is preliminary data.</text>
</comment>
<dbReference type="CDD" id="cd07043">
    <property type="entry name" value="STAS_anti-anti-sigma_factors"/>
    <property type="match status" value="1"/>
</dbReference>
<evidence type="ECO:0000313" key="3">
    <source>
        <dbReference type="Proteomes" id="UP000635606"/>
    </source>
</evidence>
<dbReference type="PROSITE" id="PS50801">
    <property type="entry name" value="STAS"/>
    <property type="match status" value="1"/>
</dbReference>
<dbReference type="EMBL" id="BOPH01000114">
    <property type="protein sequence ID" value="GIJ73411.1"/>
    <property type="molecule type" value="Genomic_DNA"/>
</dbReference>
<proteinExistence type="predicted"/>
<protein>
    <recommendedName>
        <fullName evidence="1">STAS domain-containing protein</fullName>
    </recommendedName>
</protein>
<organism evidence="2 3">
    <name type="scientific">Virgisporangium ochraceum</name>
    <dbReference type="NCBI Taxonomy" id="65505"/>
    <lineage>
        <taxon>Bacteria</taxon>
        <taxon>Bacillati</taxon>
        <taxon>Actinomycetota</taxon>
        <taxon>Actinomycetes</taxon>
        <taxon>Micromonosporales</taxon>
        <taxon>Micromonosporaceae</taxon>
        <taxon>Virgisporangium</taxon>
    </lineage>
</organism>
<dbReference type="Gene3D" id="3.30.750.24">
    <property type="entry name" value="STAS domain"/>
    <property type="match status" value="1"/>
</dbReference>
<dbReference type="InterPro" id="IPR058548">
    <property type="entry name" value="MlaB-like_STAS"/>
</dbReference>
<dbReference type="Pfam" id="PF13466">
    <property type="entry name" value="STAS_2"/>
    <property type="match status" value="1"/>
</dbReference>